<protein>
    <submittedName>
        <fullName evidence="3">Helix-turn-helix transcriptional regulator</fullName>
    </submittedName>
</protein>
<evidence type="ECO:0000256" key="1">
    <source>
        <dbReference type="ARBA" id="ARBA00023125"/>
    </source>
</evidence>
<gene>
    <name evidence="3" type="ORF">ACFQ41_05095</name>
</gene>
<dbReference type="CDD" id="cd00093">
    <property type="entry name" value="HTH_XRE"/>
    <property type="match status" value="1"/>
</dbReference>
<dbReference type="PROSITE" id="PS50943">
    <property type="entry name" value="HTH_CROC1"/>
    <property type="match status" value="1"/>
</dbReference>
<comment type="caution">
    <text evidence="3">The sequence shown here is derived from an EMBL/GenBank/DDBJ whole genome shotgun (WGS) entry which is preliminary data.</text>
</comment>
<dbReference type="RefSeq" id="WP_204119812.1">
    <property type="nucleotide sequence ID" value="NZ_BOLV01000029.1"/>
</dbReference>
<accession>A0ABW4BDX7</accession>
<dbReference type="InterPro" id="IPR001387">
    <property type="entry name" value="Cro/C1-type_HTH"/>
</dbReference>
<dbReference type="SMART" id="SM00530">
    <property type="entry name" value="HTH_XRE"/>
    <property type="match status" value="1"/>
</dbReference>
<dbReference type="InterPro" id="IPR010982">
    <property type="entry name" value="Lambda_DNA-bd_dom_sf"/>
</dbReference>
<proteinExistence type="predicted"/>
<evidence type="ECO:0000313" key="3">
    <source>
        <dbReference type="EMBL" id="MFD1398676.1"/>
    </source>
</evidence>
<keyword evidence="1" id="KW-0238">DNA-binding</keyword>
<sequence length="73" mass="8131">MSITLKAARVNAGLTQSQMAKALGVSEVTIRSYEQGKTFPDVRQIQIIEDLTGIPVSDIRFAKNVRLNRREEA</sequence>
<dbReference type="Pfam" id="PF01381">
    <property type="entry name" value="HTH_3"/>
    <property type="match status" value="1"/>
</dbReference>
<evidence type="ECO:0000259" key="2">
    <source>
        <dbReference type="PROSITE" id="PS50943"/>
    </source>
</evidence>
<evidence type="ECO:0000313" key="4">
    <source>
        <dbReference type="Proteomes" id="UP001597199"/>
    </source>
</evidence>
<dbReference type="PANTHER" id="PTHR46558:SF4">
    <property type="entry name" value="DNA-BIDING PHAGE PROTEIN"/>
    <property type="match status" value="1"/>
</dbReference>
<dbReference type="SUPFAM" id="SSF47413">
    <property type="entry name" value="lambda repressor-like DNA-binding domains"/>
    <property type="match status" value="1"/>
</dbReference>
<dbReference type="EMBL" id="JBHTOA010000022">
    <property type="protein sequence ID" value="MFD1398676.1"/>
    <property type="molecule type" value="Genomic_DNA"/>
</dbReference>
<organism evidence="3 4">
    <name type="scientific">Lacticaseibacillus suilingensis</name>
    <dbReference type="NCBI Taxonomy" id="2799577"/>
    <lineage>
        <taxon>Bacteria</taxon>
        <taxon>Bacillati</taxon>
        <taxon>Bacillota</taxon>
        <taxon>Bacilli</taxon>
        <taxon>Lactobacillales</taxon>
        <taxon>Lactobacillaceae</taxon>
        <taxon>Lacticaseibacillus</taxon>
    </lineage>
</organism>
<keyword evidence="4" id="KW-1185">Reference proteome</keyword>
<dbReference type="Gene3D" id="1.10.260.40">
    <property type="entry name" value="lambda repressor-like DNA-binding domains"/>
    <property type="match status" value="1"/>
</dbReference>
<dbReference type="Proteomes" id="UP001597199">
    <property type="component" value="Unassembled WGS sequence"/>
</dbReference>
<feature type="domain" description="HTH cro/C1-type" evidence="2">
    <location>
        <begin position="5"/>
        <end position="59"/>
    </location>
</feature>
<reference evidence="4" key="1">
    <citation type="journal article" date="2019" name="Int. J. Syst. Evol. Microbiol.">
        <title>The Global Catalogue of Microorganisms (GCM) 10K type strain sequencing project: providing services to taxonomists for standard genome sequencing and annotation.</title>
        <authorList>
            <consortium name="The Broad Institute Genomics Platform"/>
            <consortium name="The Broad Institute Genome Sequencing Center for Infectious Disease"/>
            <person name="Wu L."/>
            <person name="Ma J."/>
        </authorList>
    </citation>
    <scope>NUCLEOTIDE SEQUENCE [LARGE SCALE GENOMIC DNA]</scope>
    <source>
        <strain evidence="4">CCM 9110</strain>
    </source>
</reference>
<name>A0ABW4BDX7_9LACO</name>
<dbReference type="PANTHER" id="PTHR46558">
    <property type="entry name" value="TRACRIPTIONAL REGULATORY PROTEIN-RELATED-RELATED"/>
    <property type="match status" value="1"/>
</dbReference>